<sequence length="145" mass="15985">MSRSWTLFCLSRWYLASLLTSSVLTRLDLKVVVKAQISIGFVVYCLWWSATGRSPDTGASYGTLASTRNALSKSFTPSAYIEAQVCRLRGFICLASHIAQVRLMDALHPLPAGPSTRSLFVTLPPRLRSAMQRCSSSMKLLPSLL</sequence>
<dbReference type="AlphaFoldDB" id="A0A371CJJ7"/>
<protein>
    <submittedName>
        <fullName evidence="1">Uncharacterized protein</fullName>
    </submittedName>
</protein>
<evidence type="ECO:0000313" key="2">
    <source>
        <dbReference type="Proteomes" id="UP000256964"/>
    </source>
</evidence>
<evidence type="ECO:0000313" key="1">
    <source>
        <dbReference type="EMBL" id="RDX40464.1"/>
    </source>
</evidence>
<dbReference type="Proteomes" id="UP000256964">
    <property type="component" value="Unassembled WGS sequence"/>
</dbReference>
<gene>
    <name evidence="1" type="ORF">OH76DRAFT_1412971</name>
</gene>
<proteinExistence type="predicted"/>
<dbReference type="EMBL" id="KZ857554">
    <property type="protein sequence ID" value="RDX40464.1"/>
    <property type="molecule type" value="Genomic_DNA"/>
</dbReference>
<accession>A0A371CJJ7</accession>
<reference evidence="1 2" key="1">
    <citation type="journal article" date="2018" name="Biotechnol. Biofuels">
        <title>Integrative visual omics of the white-rot fungus Polyporus brumalis exposes the biotechnological potential of its oxidative enzymes for delignifying raw plant biomass.</title>
        <authorList>
            <person name="Miyauchi S."/>
            <person name="Rancon A."/>
            <person name="Drula E."/>
            <person name="Hage H."/>
            <person name="Chaduli D."/>
            <person name="Favel A."/>
            <person name="Grisel S."/>
            <person name="Henrissat B."/>
            <person name="Herpoel-Gimbert I."/>
            <person name="Ruiz-Duenas F.J."/>
            <person name="Chevret D."/>
            <person name="Hainaut M."/>
            <person name="Lin J."/>
            <person name="Wang M."/>
            <person name="Pangilinan J."/>
            <person name="Lipzen A."/>
            <person name="Lesage-Meessen L."/>
            <person name="Navarro D."/>
            <person name="Riley R."/>
            <person name="Grigoriev I.V."/>
            <person name="Zhou S."/>
            <person name="Raouche S."/>
            <person name="Rosso M.N."/>
        </authorList>
    </citation>
    <scope>NUCLEOTIDE SEQUENCE [LARGE SCALE GENOMIC DNA]</scope>
    <source>
        <strain evidence="1 2">BRFM 1820</strain>
    </source>
</reference>
<organism evidence="1 2">
    <name type="scientific">Lentinus brumalis</name>
    <dbReference type="NCBI Taxonomy" id="2498619"/>
    <lineage>
        <taxon>Eukaryota</taxon>
        <taxon>Fungi</taxon>
        <taxon>Dikarya</taxon>
        <taxon>Basidiomycota</taxon>
        <taxon>Agaricomycotina</taxon>
        <taxon>Agaricomycetes</taxon>
        <taxon>Polyporales</taxon>
        <taxon>Polyporaceae</taxon>
        <taxon>Lentinus</taxon>
    </lineage>
</organism>
<keyword evidence="2" id="KW-1185">Reference proteome</keyword>
<name>A0A371CJJ7_9APHY</name>